<reference evidence="2 3" key="1">
    <citation type="submission" date="2018-09" db="EMBL/GenBank/DDBJ databases">
        <title>Genome comparison of Alicycliphilus sp. BQ1, a polyurethanolytic bacterium, with its closest phylogenetic relatives Alicycliphilus denitrificans BC and K601, unable to attack polyurethane.</title>
        <authorList>
            <person name="Loza-Tavera H."/>
            <person name="Lozano L."/>
            <person name="Cevallos M."/>
            <person name="Maya-Lucas O."/>
            <person name="Garcia-Mena J."/>
            <person name="Hernandez J."/>
        </authorList>
    </citation>
    <scope>NUCLEOTIDE SEQUENCE [LARGE SCALE GENOMIC DNA]</scope>
    <source>
        <strain evidence="2 3">BQ1</strain>
    </source>
</reference>
<dbReference type="Pfam" id="PF13487">
    <property type="entry name" value="HD_5"/>
    <property type="match status" value="1"/>
</dbReference>
<feature type="domain" description="HD-GYP" evidence="1">
    <location>
        <begin position="152"/>
        <end position="347"/>
    </location>
</feature>
<accession>A0A3R7EEW1</accession>
<dbReference type="PANTHER" id="PTHR43155:SF2">
    <property type="entry name" value="CYCLIC DI-GMP PHOSPHODIESTERASE PA4108"/>
    <property type="match status" value="1"/>
</dbReference>
<dbReference type="Gene3D" id="1.10.3210.10">
    <property type="entry name" value="Hypothetical protein af1432"/>
    <property type="match status" value="1"/>
</dbReference>
<proteinExistence type="predicted"/>
<dbReference type="SUPFAM" id="SSF109604">
    <property type="entry name" value="HD-domain/PDEase-like"/>
    <property type="match status" value="1"/>
</dbReference>
<dbReference type="AlphaFoldDB" id="A0A3R7EEW1"/>
<comment type="caution">
    <text evidence="2">The sequence shown here is derived from an EMBL/GenBank/DDBJ whole genome shotgun (WGS) entry which is preliminary data.</text>
</comment>
<sequence length="421" mass="46192">MLKRIDVRHLVLGMYLHEFCGSWMEHPFWRSRFLLTDPKDLALIRKTNIREVWIDVSKGLDVTPGTAAVSREEVDAQVESDLHHAGDDQAGLPIDLGKDDALKPSAMSDELRRAASICASAKKAVVSMFAEARMGRALDAQIAQGMVDEISDSVIRNPGALISLARLKTADDYTYMHSVAVCALMVALARQIGMDEQATRLAGLAGLLHDLGKAAIPLPILNKPGKLTDEEFAIIRGHPEAGHSMLQPSSVHPAVLDACLHHHEKIDGTGYPHRLKGSEISVLARMAAICDVYDAITSDRPYKNGWDPSESLRRMAEWTHDHFDGRLLQAFVKTIGIYPVGSLVRLASGRLGVVTEQSGGSLLAPRVKVFFSTKSDLRIPPEIVDLSAPGCSEKIVGRENPDQWNFPDLNEIWSGLPGRPW</sequence>
<dbReference type="SMART" id="SM00471">
    <property type="entry name" value="HDc"/>
    <property type="match status" value="1"/>
</dbReference>
<name>A0A3R7EEW1_9BURK</name>
<dbReference type="Proteomes" id="UP000216225">
    <property type="component" value="Unassembled WGS sequence"/>
</dbReference>
<dbReference type="Pfam" id="PF11871">
    <property type="entry name" value="DUF3391"/>
    <property type="match status" value="1"/>
</dbReference>
<dbReference type="RefSeq" id="WP_094438759.1">
    <property type="nucleotide sequence ID" value="NZ_CP181370.1"/>
</dbReference>
<dbReference type="CDD" id="cd00077">
    <property type="entry name" value="HDc"/>
    <property type="match status" value="1"/>
</dbReference>
<evidence type="ECO:0000313" key="2">
    <source>
        <dbReference type="EMBL" id="RKJ97253.1"/>
    </source>
</evidence>
<dbReference type="PROSITE" id="PS51832">
    <property type="entry name" value="HD_GYP"/>
    <property type="match status" value="1"/>
</dbReference>
<protein>
    <submittedName>
        <fullName evidence="2">HD-GYP domain-containing protein</fullName>
    </submittedName>
</protein>
<dbReference type="GO" id="GO:0008081">
    <property type="term" value="F:phosphoric diester hydrolase activity"/>
    <property type="evidence" value="ECO:0007669"/>
    <property type="project" value="UniProtKB-ARBA"/>
</dbReference>
<dbReference type="InterPro" id="IPR021812">
    <property type="entry name" value="DUF3391"/>
</dbReference>
<dbReference type="InterPro" id="IPR037522">
    <property type="entry name" value="HD_GYP_dom"/>
</dbReference>
<dbReference type="InterPro" id="IPR006675">
    <property type="entry name" value="HDIG_dom"/>
</dbReference>
<evidence type="ECO:0000259" key="1">
    <source>
        <dbReference type="PROSITE" id="PS51832"/>
    </source>
</evidence>
<dbReference type="PANTHER" id="PTHR43155">
    <property type="entry name" value="CYCLIC DI-GMP PHOSPHODIESTERASE PA4108-RELATED"/>
    <property type="match status" value="1"/>
</dbReference>
<dbReference type="EMBL" id="NKDB02000002">
    <property type="protein sequence ID" value="RKJ97253.1"/>
    <property type="molecule type" value="Genomic_DNA"/>
</dbReference>
<gene>
    <name evidence="2" type="ORF">CE154_014855</name>
</gene>
<organism evidence="2 3">
    <name type="scientific">Alicycliphilus denitrificans</name>
    <dbReference type="NCBI Taxonomy" id="179636"/>
    <lineage>
        <taxon>Bacteria</taxon>
        <taxon>Pseudomonadati</taxon>
        <taxon>Pseudomonadota</taxon>
        <taxon>Betaproteobacteria</taxon>
        <taxon>Burkholderiales</taxon>
        <taxon>Comamonadaceae</taxon>
        <taxon>Alicycliphilus</taxon>
    </lineage>
</organism>
<dbReference type="NCBIfam" id="TIGR00277">
    <property type="entry name" value="HDIG"/>
    <property type="match status" value="1"/>
</dbReference>
<evidence type="ECO:0000313" key="3">
    <source>
        <dbReference type="Proteomes" id="UP000216225"/>
    </source>
</evidence>
<dbReference type="InterPro" id="IPR003607">
    <property type="entry name" value="HD/PDEase_dom"/>
</dbReference>